<dbReference type="GO" id="GO:0008840">
    <property type="term" value="F:4-hydroxy-tetrahydrodipicolinate synthase activity"/>
    <property type="evidence" value="ECO:0007669"/>
    <property type="project" value="TreeGrafter"/>
</dbReference>
<evidence type="ECO:0000313" key="6">
    <source>
        <dbReference type="Proteomes" id="UP000191500"/>
    </source>
</evidence>
<comment type="caution">
    <text evidence="5">The sequence shown here is derived from an EMBL/GenBank/DDBJ whole genome shotgun (WGS) entry which is preliminary data.</text>
</comment>
<feature type="active site" description="Schiff-base intermediate with substrate" evidence="3">
    <location>
        <position position="173"/>
    </location>
</feature>
<dbReference type="SUPFAM" id="SSF51569">
    <property type="entry name" value="Aldolase"/>
    <property type="match status" value="1"/>
</dbReference>
<dbReference type="PANTHER" id="PTHR12128">
    <property type="entry name" value="DIHYDRODIPICOLINATE SYNTHASE"/>
    <property type="match status" value="1"/>
</dbReference>
<dbReference type="Pfam" id="PF00701">
    <property type="entry name" value="DHDPS"/>
    <property type="match status" value="1"/>
</dbReference>
<evidence type="ECO:0008006" key="7">
    <source>
        <dbReference type="Google" id="ProtNLM"/>
    </source>
</evidence>
<feature type="active site" description="Proton donor/acceptor" evidence="3">
    <location>
        <position position="143"/>
    </location>
</feature>
<keyword evidence="6" id="KW-1185">Reference proteome</keyword>
<dbReference type="STRING" id="36646.A0A1V6VA45"/>
<dbReference type="SMART" id="SM01130">
    <property type="entry name" value="DHDPS"/>
    <property type="match status" value="1"/>
</dbReference>
<dbReference type="PANTHER" id="PTHR12128:SF66">
    <property type="entry name" value="4-HYDROXY-2-OXOGLUTARATE ALDOLASE, MITOCHONDRIAL"/>
    <property type="match status" value="1"/>
</dbReference>
<dbReference type="CDD" id="cd00408">
    <property type="entry name" value="DHDPS-like"/>
    <property type="match status" value="1"/>
</dbReference>
<keyword evidence="1 2" id="KW-0456">Lyase</keyword>
<reference evidence="6" key="1">
    <citation type="journal article" date="2017" name="Nat. Microbiol.">
        <title>Global analysis of biosynthetic gene clusters reveals vast potential of secondary metabolite production in Penicillium species.</title>
        <authorList>
            <person name="Nielsen J.C."/>
            <person name="Grijseels S."/>
            <person name="Prigent S."/>
            <person name="Ji B."/>
            <person name="Dainat J."/>
            <person name="Nielsen K.F."/>
            <person name="Frisvad J.C."/>
            <person name="Workman M."/>
            <person name="Nielsen J."/>
        </authorList>
    </citation>
    <scope>NUCLEOTIDE SEQUENCE [LARGE SCALE GENOMIC DNA]</scope>
    <source>
        <strain evidence="6">IBT 31321</strain>
    </source>
</reference>
<sequence>MIVKPTFGVYTPLVTFFQNDESLDLHSTLEHAKRMAEGGVAGLVLQGSNGEAPHLDHGERKSLVRAVRDHLDQQAYTGLQLIVGCGAPSVRETLSYIAEAKASGADFALVLPPAYWVTAMNASVIENFFLDVASQSELPILIYNFPGVTGGIDISSDSIIRLAKSNPNIVGCKLTCGNVGKLQRVSSALSGTSFATFGGKSDFFLPALVAGSNGIIAALTNIAPKLHVKVLRYYEKGELPAAQELQSKLSHADWALTKVGIAGVKAIVSHHFGYGTGRGRRPLGNVTIATLSQETVAHINELVELEKSL</sequence>
<protein>
    <recommendedName>
        <fullName evidence="7">4-hydroxy-2-oxoglutarate aldolase, mitochondrial</fullName>
    </recommendedName>
</protein>
<proteinExistence type="inferred from homology"/>
<gene>
    <name evidence="5" type="ORF">PENCOP_c001G02673</name>
</gene>
<feature type="binding site" evidence="4">
    <location>
        <position position="216"/>
    </location>
    <ligand>
        <name>pyruvate</name>
        <dbReference type="ChEBI" id="CHEBI:15361"/>
    </ligand>
</feature>
<accession>A0A1V6VA45</accession>
<dbReference type="InterPro" id="IPR002220">
    <property type="entry name" value="DapA-like"/>
</dbReference>
<evidence type="ECO:0000256" key="4">
    <source>
        <dbReference type="PIRSR" id="PIRSR001365-2"/>
    </source>
</evidence>
<comment type="similarity">
    <text evidence="2">Belongs to the DapA family.</text>
</comment>
<dbReference type="Gene3D" id="3.20.20.70">
    <property type="entry name" value="Aldolase class I"/>
    <property type="match status" value="1"/>
</dbReference>
<dbReference type="InterPro" id="IPR013785">
    <property type="entry name" value="Aldolase_TIM"/>
</dbReference>
<name>A0A1V6VA45_9EURO</name>
<evidence type="ECO:0000256" key="2">
    <source>
        <dbReference type="PIRNR" id="PIRNR001365"/>
    </source>
</evidence>
<dbReference type="AlphaFoldDB" id="A0A1V6VA45"/>
<dbReference type="PRINTS" id="PR00146">
    <property type="entry name" value="DHPICSNTHASE"/>
</dbReference>
<evidence type="ECO:0000256" key="1">
    <source>
        <dbReference type="ARBA" id="ARBA00023239"/>
    </source>
</evidence>
<evidence type="ECO:0000313" key="5">
    <source>
        <dbReference type="EMBL" id="OQE47369.1"/>
    </source>
</evidence>
<evidence type="ECO:0000256" key="3">
    <source>
        <dbReference type="PIRSR" id="PIRSR001365-1"/>
    </source>
</evidence>
<dbReference type="Proteomes" id="UP000191500">
    <property type="component" value="Unassembled WGS sequence"/>
</dbReference>
<dbReference type="PIRSF" id="PIRSF001365">
    <property type="entry name" value="DHDPS"/>
    <property type="match status" value="1"/>
</dbReference>
<organism evidence="5 6">
    <name type="scientific">Penicillium coprophilum</name>
    <dbReference type="NCBI Taxonomy" id="36646"/>
    <lineage>
        <taxon>Eukaryota</taxon>
        <taxon>Fungi</taxon>
        <taxon>Dikarya</taxon>
        <taxon>Ascomycota</taxon>
        <taxon>Pezizomycotina</taxon>
        <taxon>Eurotiomycetes</taxon>
        <taxon>Eurotiomycetidae</taxon>
        <taxon>Eurotiales</taxon>
        <taxon>Aspergillaceae</taxon>
        <taxon>Penicillium</taxon>
    </lineage>
</organism>
<dbReference type="EMBL" id="MDDG01000001">
    <property type="protein sequence ID" value="OQE47369.1"/>
    <property type="molecule type" value="Genomic_DNA"/>
</dbReference>